<accession>A0ABX0CHG9</accession>
<evidence type="ECO:0000313" key="2">
    <source>
        <dbReference type="EMBL" id="NEW54712.1"/>
    </source>
</evidence>
<dbReference type="InterPro" id="IPR025110">
    <property type="entry name" value="AMP-bd_C"/>
</dbReference>
<name>A0ABX0CHG9_9NOCA</name>
<evidence type="ECO:0000259" key="1">
    <source>
        <dbReference type="Pfam" id="PF13193"/>
    </source>
</evidence>
<sequence>VLVRFAEGPRAGVTFQVFWKDHTHQELIEHVAKELSAHKRPREVRIVESLPRNAMGKVQKKRLS</sequence>
<dbReference type="Pfam" id="PF13193">
    <property type="entry name" value="AMP-binding_C"/>
    <property type="match status" value="1"/>
</dbReference>
<dbReference type="Proteomes" id="UP000470876">
    <property type="component" value="Unassembled WGS sequence"/>
</dbReference>
<keyword evidence="3" id="KW-1185">Reference proteome</keyword>
<protein>
    <recommendedName>
        <fullName evidence="1">AMP-binding enzyme C-terminal domain-containing protein</fullName>
    </recommendedName>
</protein>
<dbReference type="InterPro" id="IPR045851">
    <property type="entry name" value="AMP-bd_C_sf"/>
</dbReference>
<dbReference type="EMBL" id="JAAGUX010000004">
    <property type="protein sequence ID" value="NEW54712.1"/>
    <property type="molecule type" value="Genomic_DNA"/>
</dbReference>
<reference evidence="2 3" key="1">
    <citation type="submission" date="2020-01" db="EMBL/GenBank/DDBJ databases">
        <title>Genetics and antimicrobial susceptibilities of Nocardia species isolated from the soil; a comparison with species isolated from humans.</title>
        <authorList>
            <person name="Carrasco G."/>
            <person name="Monzon S."/>
            <person name="Sansegundo M."/>
            <person name="Garcia E."/>
            <person name="Garrido N."/>
            <person name="Medina M.J."/>
            <person name="Villalon P."/>
            <person name="Ramirez-Arocha A.C."/>
            <person name="Jimenez P."/>
            <person name="Cuesta I."/>
            <person name="Valdezate S."/>
        </authorList>
    </citation>
    <scope>NUCLEOTIDE SEQUENCE [LARGE SCALE GENOMIC DNA]</scope>
    <source>
        <strain evidence="2 3">CNM20110649</strain>
    </source>
</reference>
<feature type="domain" description="AMP-binding enzyme C-terminal" evidence="1">
    <location>
        <begin position="13"/>
        <end position="57"/>
    </location>
</feature>
<dbReference type="SUPFAM" id="SSF56801">
    <property type="entry name" value="Acetyl-CoA synthetase-like"/>
    <property type="match status" value="1"/>
</dbReference>
<organism evidence="2 3">
    <name type="scientific">Nocardia cyriacigeorgica</name>
    <dbReference type="NCBI Taxonomy" id="135487"/>
    <lineage>
        <taxon>Bacteria</taxon>
        <taxon>Bacillati</taxon>
        <taxon>Actinomycetota</taxon>
        <taxon>Actinomycetes</taxon>
        <taxon>Mycobacteriales</taxon>
        <taxon>Nocardiaceae</taxon>
        <taxon>Nocardia</taxon>
    </lineage>
</organism>
<evidence type="ECO:0000313" key="3">
    <source>
        <dbReference type="Proteomes" id="UP000470876"/>
    </source>
</evidence>
<dbReference type="Gene3D" id="3.30.300.30">
    <property type="match status" value="1"/>
</dbReference>
<comment type="caution">
    <text evidence="2">The sequence shown here is derived from an EMBL/GenBank/DDBJ whole genome shotgun (WGS) entry which is preliminary data.</text>
</comment>
<proteinExistence type="predicted"/>
<gene>
    <name evidence="2" type="ORF">GV794_03385</name>
</gene>
<feature type="non-terminal residue" evidence="2">
    <location>
        <position position="1"/>
    </location>
</feature>